<evidence type="ECO:0008006" key="3">
    <source>
        <dbReference type="Google" id="ProtNLM"/>
    </source>
</evidence>
<name>A0AAW4X6G8_LIMRT</name>
<accession>A0AAW4X6G8</accession>
<dbReference type="Proteomes" id="UP001198026">
    <property type="component" value="Unassembled WGS sequence"/>
</dbReference>
<dbReference type="Gene3D" id="3.40.50.300">
    <property type="entry name" value="P-loop containing nucleotide triphosphate hydrolases"/>
    <property type="match status" value="1"/>
</dbReference>
<dbReference type="AlphaFoldDB" id="A0AAW4X6G8"/>
<dbReference type="SUPFAM" id="SSF52540">
    <property type="entry name" value="P-loop containing nucleoside triphosphate hydrolases"/>
    <property type="match status" value="1"/>
</dbReference>
<organism evidence="1 2">
    <name type="scientific">Limosilactobacillus reuteri</name>
    <name type="common">Lactobacillus reuteri</name>
    <dbReference type="NCBI Taxonomy" id="1598"/>
    <lineage>
        <taxon>Bacteria</taxon>
        <taxon>Bacillati</taxon>
        <taxon>Bacillota</taxon>
        <taxon>Bacilli</taxon>
        <taxon>Lactobacillales</taxon>
        <taxon>Lactobacillaceae</taxon>
        <taxon>Limosilactobacillus</taxon>
    </lineage>
</organism>
<dbReference type="InterPro" id="IPR027417">
    <property type="entry name" value="P-loop_NTPase"/>
</dbReference>
<sequence>MKISLKNIAKIENAEVTMDGITVIAGENNTGKSTLGKVIFSIYNSVHDYEEKIKNEKLNELINLLKSYLRDLTRKNLQGINVPRIALM</sequence>
<proteinExistence type="predicted"/>
<evidence type="ECO:0000313" key="1">
    <source>
        <dbReference type="EMBL" id="MCC4478106.1"/>
    </source>
</evidence>
<reference evidence="1" key="1">
    <citation type="submission" date="2021-10" db="EMBL/GenBank/DDBJ databases">
        <title>Evolutionary history and lifestyle of the vertebrate symbiont Limosilactobacillus reuteri.</title>
        <authorList>
            <person name="Zheng J."/>
            <person name="Li F."/>
            <person name="Gaenzle M."/>
            <person name="Walter J."/>
        </authorList>
    </citation>
    <scope>NUCLEOTIDE SEQUENCE</scope>
    <source>
        <strain evidence="1">GQ_1_3_1</strain>
    </source>
</reference>
<comment type="caution">
    <text evidence="1">The sequence shown here is derived from an EMBL/GenBank/DDBJ whole genome shotgun (WGS) entry which is preliminary data.</text>
</comment>
<dbReference type="RefSeq" id="WP_228340876.1">
    <property type="nucleotide sequence ID" value="NZ_JAJGWA010000130.1"/>
</dbReference>
<evidence type="ECO:0000313" key="2">
    <source>
        <dbReference type="Proteomes" id="UP001198026"/>
    </source>
</evidence>
<gene>
    <name evidence="1" type="ORF">LMB76_07750</name>
</gene>
<dbReference type="EMBL" id="JAJGWB010000137">
    <property type="protein sequence ID" value="MCC4478106.1"/>
    <property type="molecule type" value="Genomic_DNA"/>
</dbReference>
<protein>
    <recommendedName>
        <fullName evidence="3">AAA domain-containing protein</fullName>
    </recommendedName>
</protein>